<gene>
    <name evidence="2" type="ORF">B2G88_17430</name>
</gene>
<organism evidence="2 3">
    <name type="scientific">Natronolimnobius baerhuensis</name>
    <dbReference type="NCBI Taxonomy" id="253108"/>
    <lineage>
        <taxon>Archaea</taxon>
        <taxon>Methanobacteriati</taxon>
        <taxon>Methanobacteriota</taxon>
        <taxon>Stenosarchaea group</taxon>
        <taxon>Halobacteria</taxon>
        <taxon>Halobacteriales</taxon>
        <taxon>Natrialbaceae</taxon>
        <taxon>Natronolimnobius</taxon>
    </lineage>
</organism>
<proteinExistence type="predicted"/>
<dbReference type="EMBL" id="MWPH01000004">
    <property type="protein sequence ID" value="OVE83189.1"/>
    <property type="molecule type" value="Genomic_DNA"/>
</dbReference>
<dbReference type="AlphaFoldDB" id="A0A202E4P6"/>
<evidence type="ECO:0008006" key="4">
    <source>
        <dbReference type="Google" id="ProtNLM"/>
    </source>
</evidence>
<sequence>MPFAIDPELIENEHVQITEDENSNLALEHKPTGRVLTLDDDVTVSDLIDTDDIAAAIDGHQQNDVHAEPQPPEEHGNDAHEGDYYSEGDNPVFGETETGSLRTERADITDDSTITLEVPSDYSTLNDAIEAAATINTSQFGNVVINIESGHSVEDGVIIEGPADLSNVVIMADDSTVPVASDFTGYLIRGMDRVSLPTLDCVIDMDGSGSRGYSVEIQSDGYVTGDGGVINAGSDGLYLNKSHATADHGADFSGAEDRGLWVTRGSRVSAQNVDCSDAGEIGATVRRGSVADLMEIDCTNAGQSGIYITRAFSNIKNADGSNAGDRGIHVTQGSYVNAHAATATDCDNDAVLIREGSTANLYGADLANANNFKVRLESGYAITTGANVTRGDTNATHINAVSPEGLVIDEGEPAYDWIQTQLEPDVRRDYWTEEVTDVNEGAVTNVANPTGDSDANITIVSLGHSDSYRHGIDVVTWIRDGSTETISSLDTGDFSTRTYGVDGGSLTIEFAEEGEQEPYNVLTTTFGGRHRA</sequence>
<accession>A0A202E4P6</accession>
<feature type="compositionally biased region" description="Basic and acidic residues" evidence="1">
    <location>
        <begin position="61"/>
        <end position="83"/>
    </location>
</feature>
<evidence type="ECO:0000256" key="1">
    <source>
        <dbReference type="SAM" id="MobiDB-lite"/>
    </source>
</evidence>
<evidence type="ECO:0000313" key="3">
    <source>
        <dbReference type="Proteomes" id="UP000196084"/>
    </source>
</evidence>
<keyword evidence="3" id="KW-1185">Reference proteome</keyword>
<name>A0A202E4P6_9EURY</name>
<comment type="caution">
    <text evidence="2">The sequence shown here is derived from an EMBL/GenBank/DDBJ whole genome shotgun (WGS) entry which is preliminary data.</text>
</comment>
<feature type="region of interest" description="Disordered" evidence="1">
    <location>
        <begin position="61"/>
        <end position="105"/>
    </location>
</feature>
<reference evidence="2 3" key="1">
    <citation type="submission" date="2017-02" db="EMBL/GenBank/DDBJ databases">
        <title>Natronthermophilus aegyptiacus gen. nov.,sp. nov., an aerobic, extremely halophilic alkalithermophilic archaeon isolated from the athalassohaline Wadi An Natrun, Egypt.</title>
        <authorList>
            <person name="Zhao B."/>
        </authorList>
    </citation>
    <scope>NUCLEOTIDE SEQUENCE [LARGE SCALE GENOMIC DNA]</scope>
    <source>
        <strain evidence="2 3">CGMCC 1.3597</strain>
    </source>
</reference>
<protein>
    <recommendedName>
        <fullName evidence="4">Right handed beta helix domain-containing protein</fullName>
    </recommendedName>
</protein>
<evidence type="ECO:0000313" key="2">
    <source>
        <dbReference type="EMBL" id="OVE83189.1"/>
    </source>
</evidence>
<dbReference type="Proteomes" id="UP000196084">
    <property type="component" value="Unassembled WGS sequence"/>
</dbReference>
<dbReference type="RefSeq" id="WP_087715517.1">
    <property type="nucleotide sequence ID" value="NZ_MWPH01000004.1"/>
</dbReference>